<reference evidence="3 4" key="1">
    <citation type="submission" date="2023-01" db="EMBL/GenBank/DDBJ databases">
        <authorList>
            <person name="Whitehead M."/>
        </authorList>
    </citation>
    <scope>NUCLEOTIDE SEQUENCE [LARGE SCALE GENOMIC DNA]</scope>
</reference>
<name>A0AAV0XMX1_9HEMI</name>
<dbReference type="PROSITE" id="PS00028">
    <property type="entry name" value="ZINC_FINGER_C2H2_1"/>
    <property type="match status" value="1"/>
</dbReference>
<dbReference type="SUPFAM" id="SSF57667">
    <property type="entry name" value="beta-beta-alpha zinc fingers"/>
    <property type="match status" value="1"/>
</dbReference>
<keyword evidence="1" id="KW-0479">Metal-binding</keyword>
<dbReference type="InterPro" id="IPR013087">
    <property type="entry name" value="Znf_C2H2_type"/>
</dbReference>
<keyword evidence="4" id="KW-1185">Reference proteome</keyword>
<dbReference type="AlphaFoldDB" id="A0AAV0XMX1"/>
<keyword evidence="1" id="KW-0863">Zinc-finger</keyword>
<sequence>MSKWMWIYLYKVNMNTNGRSVCPNLCGRSFKHPVDMKYHWRKECGIRFNCPLCEKTYNQKTHLKRHSALVHGVIPI</sequence>
<accession>A0AAV0XMX1</accession>
<evidence type="ECO:0000259" key="2">
    <source>
        <dbReference type="PROSITE" id="PS50157"/>
    </source>
</evidence>
<organism evidence="3 4">
    <name type="scientific">Macrosiphum euphorbiae</name>
    <name type="common">potato aphid</name>
    <dbReference type="NCBI Taxonomy" id="13131"/>
    <lineage>
        <taxon>Eukaryota</taxon>
        <taxon>Metazoa</taxon>
        <taxon>Ecdysozoa</taxon>
        <taxon>Arthropoda</taxon>
        <taxon>Hexapoda</taxon>
        <taxon>Insecta</taxon>
        <taxon>Pterygota</taxon>
        <taxon>Neoptera</taxon>
        <taxon>Paraneoptera</taxon>
        <taxon>Hemiptera</taxon>
        <taxon>Sternorrhyncha</taxon>
        <taxon>Aphidomorpha</taxon>
        <taxon>Aphidoidea</taxon>
        <taxon>Aphididae</taxon>
        <taxon>Macrosiphini</taxon>
        <taxon>Macrosiphum</taxon>
    </lineage>
</organism>
<comment type="caution">
    <text evidence="3">The sequence shown here is derived from an EMBL/GenBank/DDBJ whole genome shotgun (WGS) entry which is preliminary data.</text>
</comment>
<dbReference type="EMBL" id="CARXXK010000005">
    <property type="protein sequence ID" value="CAI6369277.1"/>
    <property type="molecule type" value="Genomic_DNA"/>
</dbReference>
<dbReference type="Proteomes" id="UP001160148">
    <property type="component" value="Unassembled WGS sequence"/>
</dbReference>
<proteinExistence type="predicted"/>
<evidence type="ECO:0000313" key="3">
    <source>
        <dbReference type="EMBL" id="CAI6369277.1"/>
    </source>
</evidence>
<gene>
    <name evidence="3" type="ORF">MEUPH1_LOCUS23535</name>
</gene>
<dbReference type="Pfam" id="PF00096">
    <property type="entry name" value="zf-C2H2"/>
    <property type="match status" value="2"/>
</dbReference>
<evidence type="ECO:0000313" key="4">
    <source>
        <dbReference type="Proteomes" id="UP001160148"/>
    </source>
</evidence>
<dbReference type="GO" id="GO:0008270">
    <property type="term" value="F:zinc ion binding"/>
    <property type="evidence" value="ECO:0007669"/>
    <property type="project" value="UniProtKB-KW"/>
</dbReference>
<dbReference type="Gene3D" id="3.30.160.60">
    <property type="entry name" value="Classic Zinc Finger"/>
    <property type="match status" value="1"/>
</dbReference>
<dbReference type="PROSITE" id="PS50157">
    <property type="entry name" value="ZINC_FINGER_C2H2_2"/>
    <property type="match status" value="1"/>
</dbReference>
<dbReference type="InterPro" id="IPR036236">
    <property type="entry name" value="Znf_C2H2_sf"/>
</dbReference>
<keyword evidence="1" id="KW-0862">Zinc</keyword>
<evidence type="ECO:0000256" key="1">
    <source>
        <dbReference type="PROSITE-ProRule" id="PRU00042"/>
    </source>
</evidence>
<protein>
    <recommendedName>
        <fullName evidence="2">C2H2-type domain-containing protein</fullName>
    </recommendedName>
</protein>
<feature type="domain" description="C2H2-type" evidence="2">
    <location>
        <begin position="48"/>
        <end position="71"/>
    </location>
</feature>
<dbReference type="SMART" id="SM00355">
    <property type="entry name" value="ZnF_C2H2"/>
    <property type="match status" value="1"/>
</dbReference>